<evidence type="ECO:0000256" key="4">
    <source>
        <dbReference type="ARBA" id="ARBA00022989"/>
    </source>
</evidence>
<evidence type="ECO:0000256" key="7">
    <source>
        <dbReference type="RuleBase" id="RU361218"/>
    </source>
</evidence>
<name>A0AAV7KEX9_9METZ</name>
<reference evidence="8 9" key="1">
    <citation type="journal article" date="2023" name="BMC Biol.">
        <title>The compact genome of the sponge Oopsacas minuta (Hexactinellida) is lacking key metazoan core genes.</title>
        <authorList>
            <person name="Santini S."/>
            <person name="Schenkelaars Q."/>
            <person name="Jourda C."/>
            <person name="Duchesne M."/>
            <person name="Belahbib H."/>
            <person name="Rocher C."/>
            <person name="Selva M."/>
            <person name="Riesgo A."/>
            <person name="Vervoort M."/>
            <person name="Leys S.P."/>
            <person name="Kodjabachian L."/>
            <person name="Le Bivic A."/>
            <person name="Borchiellini C."/>
            <person name="Claverie J.M."/>
            <person name="Renard E."/>
        </authorList>
    </citation>
    <scope>NUCLEOTIDE SEQUENCE [LARGE SCALE GENOMIC DNA]</scope>
    <source>
        <strain evidence="8">SPO-2</strain>
    </source>
</reference>
<dbReference type="PANTHER" id="PTHR19282:SF477">
    <property type="entry name" value="TETRASPANIN"/>
    <property type="match status" value="1"/>
</dbReference>
<evidence type="ECO:0000256" key="3">
    <source>
        <dbReference type="ARBA" id="ARBA00022692"/>
    </source>
</evidence>
<dbReference type="Proteomes" id="UP001165289">
    <property type="component" value="Unassembled WGS sequence"/>
</dbReference>
<evidence type="ECO:0000256" key="2">
    <source>
        <dbReference type="ARBA" id="ARBA00006840"/>
    </source>
</evidence>
<dbReference type="EMBL" id="JAKMXF010000050">
    <property type="protein sequence ID" value="KAI6659772.1"/>
    <property type="molecule type" value="Genomic_DNA"/>
</dbReference>
<dbReference type="Gene3D" id="1.10.1450.10">
    <property type="entry name" value="Tetraspanin"/>
    <property type="match status" value="1"/>
</dbReference>
<evidence type="ECO:0000256" key="5">
    <source>
        <dbReference type="ARBA" id="ARBA00023136"/>
    </source>
</evidence>
<keyword evidence="5 7" id="KW-0472">Membrane</keyword>
<evidence type="ECO:0000313" key="8">
    <source>
        <dbReference type="EMBL" id="KAI6659772.1"/>
    </source>
</evidence>
<proteinExistence type="inferred from homology"/>
<dbReference type="CDD" id="cd03127">
    <property type="entry name" value="tetraspanin_LEL"/>
    <property type="match status" value="1"/>
</dbReference>
<gene>
    <name evidence="8" type="ORF">LOD99_10661</name>
</gene>
<dbReference type="InterPro" id="IPR008952">
    <property type="entry name" value="Tetraspanin_EC2_sf"/>
</dbReference>
<comment type="similarity">
    <text evidence="2 7">Belongs to the tetraspanin (TM4SF) family.</text>
</comment>
<sequence length="256" mass="27726">MNVSEIIFRLSFVLLNLLVIVGGVCLIIVGAVLISFSSALLEDFNMLVSGSGFDYTVFLNSAIILIVVGLILVVIGLVGIIGTIKHKIFAFLLIGYMVVLGIIIVLQVVGVILAFVYQAQVIETIREDLGPQLIEQYGNNDTGVISALNFIQMRLECCGINDTYNDFTNQNISIPESCTCEGSAPCINVIGVDALLNPYNVTSAYALGCLTTAENLLENRTYQYVLGGLGLVFLVFEIAVILFALCIIFMDFKGDD</sequence>
<keyword evidence="3 7" id="KW-0812">Transmembrane</keyword>
<dbReference type="PRINTS" id="PR00259">
    <property type="entry name" value="TMFOUR"/>
</dbReference>
<dbReference type="Pfam" id="PF00335">
    <property type="entry name" value="Tetraspanin"/>
    <property type="match status" value="1"/>
</dbReference>
<dbReference type="InterPro" id="IPR000301">
    <property type="entry name" value="Tetraspanin_animals"/>
</dbReference>
<feature type="transmembrane region" description="Helical" evidence="7">
    <location>
        <begin position="88"/>
        <end position="117"/>
    </location>
</feature>
<feature type="disulfide bond" evidence="6">
    <location>
        <begin position="158"/>
        <end position="178"/>
    </location>
</feature>
<keyword evidence="4 7" id="KW-1133">Transmembrane helix</keyword>
<dbReference type="SUPFAM" id="SSF48652">
    <property type="entry name" value="Tetraspanin"/>
    <property type="match status" value="1"/>
</dbReference>
<dbReference type="AlphaFoldDB" id="A0AAV7KEX9"/>
<protein>
    <recommendedName>
        <fullName evidence="7">Tetraspanin</fullName>
    </recommendedName>
</protein>
<keyword evidence="9" id="KW-1185">Reference proteome</keyword>
<feature type="transmembrane region" description="Helical" evidence="7">
    <location>
        <begin position="224"/>
        <end position="250"/>
    </location>
</feature>
<evidence type="ECO:0000313" key="9">
    <source>
        <dbReference type="Proteomes" id="UP001165289"/>
    </source>
</evidence>
<dbReference type="PIRSF" id="PIRSF002419">
    <property type="entry name" value="Tetraspanin"/>
    <property type="match status" value="1"/>
</dbReference>
<organism evidence="8 9">
    <name type="scientific">Oopsacas minuta</name>
    <dbReference type="NCBI Taxonomy" id="111878"/>
    <lineage>
        <taxon>Eukaryota</taxon>
        <taxon>Metazoa</taxon>
        <taxon>Porifera</taxon>
        <taxon>Hexactinellida</taxon>
        <taxon>Hexasterophora</taxon>
        <taxon>Lyssacinosida</taxon>
        <taxon>Leucopsacidae</taxon>
        <taxon>Oopsacas</taxon>
    </lineage>
</organism>
<feature type="transmembrane region" description="Helical" evidence="7">
    <location>
        <begin position="57"/>
        <end position="81"/>
    </location>
</feature>
<dbReference type="InterPro" id="IPR018499">
    <property type="entry name" value="Tetraspanin/Peripherin"/>
</dbReference>
<accession>A0AAV7KEX9</accession>
<comment type="caution">
    <text evidence="8">The sequence shown here is derived from an EMBL/GenBank/DDBJ whole genome shotgun (WGS) entry which is preliminary data.</text>
</comment>
<dbReference type="GO" id="GO:0005886">
    <property type="term" value="C:plasma membrane"/>
    <property type="evidence" value="ECO:0007669"/>
    <property type="project" value="TreeGrafter"/>
</dbReference>
<feature type="transmembrane region" description="Helical" evidence="7">
    <location>
        <begin position="12"/>
        <end position="37"/>
    </location>
</feature>
<evidence type="ECO:0000256" key="1">
    <source>
        <dbReference type="ARBA" id="ARBA00004141"/>
    </source>
</evidence>
<dbReference type="PANTHER" id="PTHR19282">
    <property type="entry name" value="TETRASPANIN"/>
    <property type="match status" value="1"/>
</dbReference>
<evidence type="ECO:0000256" key="6">
    <source>
        <dbReference type="PIRSR" id="PIRSR002419-1"/>
    </source>
</evidence>
<keyword evidence="6" id="KW-1015">Disulfide bond</keyword>
<comment type="subcellular location">
    <subcellularLocation>
        <location evidence="1 7">Membrane</location>
        <topology evidence="1 7">Multi-pass membrane protein</topology>
    </subcellularLocation>
</comment>